<evidence type="ECO:0000259" key="3">
    <source>
        <dbReference type="PROSITE" id="PS50011"/>
    </source>
</evidence>
<name>A0A9Q4L4D5_9EURY</name>
<comment type="caution">
    <text evidence="5">The sequence shown here is derived from an EMBL/GenBank/DDBJ whole genome shotgun (WGS) entry which is preliminary data.</text>
</comment>
<evidence type="ECO:0000256" key="2">
    <source>
        <dbReference type="SAM" id="Phobius"/>
    </source>
</evidence>
<feature type="domain" description="Guanylate kinase-like" evidence="4">
    <location>
        <begin position="69"/>
        <end position="284"/>
    </location>
</feature>
<protein>
    <submittedName>
        <fullName evidence="5">AarF/ABC1/UbiB kinase family protein</fullName>
    </submittedName>
</protein>
<keyword evidence="2" id="KW-0472">Membrane</keyword>
<dbReference type="GO" id="GO:0005524">
    <property type="term" value="F:ATP binding"/>
    <property type="evidence" value="ECO:0007669"/>
    <property type="project" value="InterPro"/>
</dbReference>
<dbReference type="PROSITE" id="PS50011">
    <property type="entry name" value="PROTEIN_KINASE_DOM"/>
    <property type="match status" value="1"/>
</dbReference>
<dbReference type="CDD" id="cd05121">
    <property type="entry name" value="ABC1_ADCK3-like"/>
    <property type="match status" value="1"/>
</dbReference>
<feature type="transmembrane region" description="Helical" evidence="2">
    <location>
        <begin position="46"/>
        <end position="65"/>
    </location>
</feature>
<dbReference type="InterPro" id="IPR050154">
    <property type="entry name" value="UbiB_kinase"/>
</dbReference>
<dbReference type="GO" id="GO:0004672">
    <property type="term" value="F:protein kinase activity"/>
    <property type="evidence" value="ECO:0007669"/>
    <property type="project" value="InterPro"/>
</dbReference>
<keyword evidence="5" id="KW-0418">Kinase</keyword>
<dbReference type="Gene3D" id="1.10.510.10">
    <property type="entry name" value="Transferase(Phosphotransferase) domain 1"/>
    <property type="match status" value="1"/>
</dbReference>
<dbReference type="EMBL" id="JAMQOT010000012">
    <property type="protein sequence ID" value="MDF9748101.1"/>
    <property type="molecule type" value="Genomic_DNA"/>
</dbReference>
<dbReference type="AlphaFoldDB" id="A0A9Q4L4D5"/>
<dbReference type="InterPro" id="IPR011009">
    <property type="entry name" value="Kinase-like_dom_sf"/>
</dbReference>
<keyword evidence="6" id="KW-1185">Reference proteome</keyword>
<feature type="domain" description="Protein kinase" evidence="3">
    <location>
        <begin position="155"/>
        <end position="464"/>
    </location>
</feature>
<evidence type="ECO:0000256" key="1">
    <source>
        <dbReference type="ARBA" id="ARBA00009670"/>
    </source>
</evidence>
<dbReference type="InterPro" id="IPR008144">
    <property type="entry name" value="Guanylate_kin-like_dom"/>
</dbReference>
<gene>
    <name evidence="5" type="ORF">NDI89_21240</name>
</gene>
<keyword evidence="2" id="KW-1133">Transmembrane helix</keyword>
<dbReference type="InterPro" id="IPR000719">
    <property type="entry name" value="Prot_kinase_dom"/>
</dbReference>
<evidence type="ECO:0000313" key="6">
    <source>
        <dbReference type="Proteomes" id="UP001154061"/>
    </source>
</evidence>
<proteinExistence type="inferred from homology"/>
<dbReference type="Pfam" id="PF03109">
    <property type="entry name" value="ABC1"/>
    <property type="match status" value="1"/>
</dbReference>
<evidence type="ECO:0000259" key="4">
    <source>
        <dbReference type="PROSITE" id="PS50052"/>
    </source>
</evidence>
<dbReference type="PANTHER" id="PTHR10566:SF113">
    <property type="entry name" value="PROTEIN ACTIVITY OF BC1 COMPLEX KINASE 7, CHLOROPLASTIC"/>
    <property type="match status" value="1"/>
</dbReference>
<organism evidence="5 6">
    <name type="scientific">Natrinema salsiterrestre</name>
    <dbReference type="NCBI Taxonomy" id="2950540"/>
    <lineage>
        <taxon>Archaea</taxon>
        <taxon>Methanobacteriati</taxon>
        <taxon>Methanobacteriota</taxon>
        <taxon>Stenosarchaea group</taxon>
        <taxon>Halobacteria</taxon>
        <taxon>Halobacteriales</taxon>
        <taxon>Natrialbaceae</taxon>
        <taxon>Natrinema</taxon>
    </lineage>
</organism>
<feature type="transmembrane region" description="Helical" evidence="2">
    <location>
        <begin position="544"/>
        <end position="561"/>
    </location>
</feature>
<evidence type="ECO:0000313" key="5">
    <source>
        <dbReference type="EMBL" id="MDF9748101.1"/>
    </source>
</evidence>
<reference evidence="5" key="1">
    <citation type="submission" date="2022-06" db="EMBL/GenBank/DDBJ databases">
        <title>Natrinema sp. a new haloarchaeum isolate from saline soil.</title>
        <authorList>
            <person name="Strakova D."/>
            <person name="Galisteo C."/>
            <person name="Sanchez-Porro C."/>
            <person name="Ventosa A."/>
        </authorList>
    </citation>
    <scope>NUCLEOTIDE SEQUENCE</scope>
    <source>
        <strain evidence="5">S1CR25-10</strain>
    </source>
</reference>
<dbReference type="RefSeq" id="WP_277524687.1">
    <property type="nucleotide sequence ID" value="NZ_JAMQOT010000012.1"/>
</dbReference>
<dbReference type="InterPro" id="IPR004147">
    <property type="entry name" value="ABC1_dom"/>
</dbReference>
<keyword evidence="5" id="KW-0808">Transferase</keyword>
<keyword evidence="2" id="KW-0812">Transmembrane</keyword>
<comment type="similarity">
    <text evidence="1">Belongs to the protein kinase superfamily. ADCK protein kinase family.</text>
</comment>
<dbReference type="PANTHER" id="PTHR10566">
    <property type="entry name" value="CHAPERONE-ACTIVITY OF BC1 COMPLEX CABC1 -RELATED"/>
    <property type="match status" value="1"/>
</dbReference>
<dbReference type="PROSITE" id="PS50052">
    <property type="entry name" value="GUANYLATE_KINASE_2"/>
    <property type="match status" value="1"/>
</dbReference>
<sequence>MHTADGIPRHSVHRSVSKPIGYFEVGRRARIKGRRKNSMTTPMVRFLLRLIRILGTFTPFILRFLRDRHRFLIVGGSRTVPRDQHEQRARRLREAMLNLGPTFVKIGQVLSTRPDLVPQVYAEEFAVLQDAIPAGPYREMIPALAEDVGYHSYDDFDPEPIAGGSLAQVYRATYQGKQVVVKVRRPGIKDLIETDLRIIRRLVPLALFLAPDRFSFSLRNMADDFERIILEELDFEREAQMMEEIRENFAADENETVTIPRVFRDVCSERVLTMEYAEGTKVTDLEELEAKGYDPENVARRVANAYFTMGLDHGVYHGDPHPGNLAVDDDGRIVFYDFGMSGRFTPAMQASVINLYLAAVNRDVESIIDELVALGALDPDADRAAVGHVLELVIDDLEGSGDVNWQQIIDVVVGMLREFPFRIPPDVMLVIRVGSIGEGVLRQLDPEFNILAAAQAFLREHGFLQRAARMKLAEAQSDIETSLWALLRLPTKLDRELDAREQERTVIPQEIAQSQRRQTRSIGYAILAGGTFVASGLALSVSQISATVGIVVALGFTILFIHSSRQQRR</sequence>
<dbReference type="Proteomes" id="UP001154061">
    <property type="component" value="Unassembled WGS sequence"/>
</dbReference>
<dbReference type="SUPFAM" id="SSF56112">
    <property type="entry name" value="Protein kinase-like (PK-like)"/>
    <property type="match status" value="1"/>
</dbReference>
<accession>A0A9Q4L4D5</accession>